<feature type="compositionally biased region" description="Low complexity" evidence="1">
    <location>
        <begin position="15"/>
        <end position="27"/>
    </location>
</feature>
<dbReference type="EMBL" id="KQ430272">
    <property type="protein sequence ID" value="KOF64404.1"/>
    <property type="molecule type" value="Genomic_DNA"/>
</dbReference>
<proteinExistence type="predicted"/>
<dbReference type="AlphaFoldDB" id="A0A0L8FJI7"/>
<name>A0A0L8FJI7_OCTBM</name>
<evidence type="ECO:0000256" key="1">
    <source>
        <dbReference type="SAM" id="MobiDB-lite"/>
    </source>
</evidence>
<gene>
    <name evidence="2" type="ORF">OCBIM_22017381mg</name>
</gene>
<reference evidence="2" key="1">
    <citation type="submission" date="2015-07" db="EMBL/GenBank/DDBJ databases">
        <title>MeaNS - Measles Nucleotide Surveillance Program.</title>
        <authorList>
            <person name="Tran T."/>
            <person name="Druce J."/>
        </authorList>
    </citation>
    <scope>NUCLEOTIDE SEQUENCE</scope>
    <source>
        <strain evidence="2">UCB-OBI-ISO-001</strain>
        <tissue evidence="2">Gonad</tissue>
    </source>
</reference>
<feature type="region of interest" description="Disordered" evidence="1">
    <location>
        <begin position="1"/>
        <end position="29"/>
    </location>
</feature>
<organism evidence="2">
    <name type="scientific">Octopus bimaculoides</name>
    <name type="common">California two-spotted octopus</name>
    <dbReference type="NCBI Taxonomy" id="37653"/>
    <lineage>
        <taxon>Eukaryota</taxon>
        <taxon>Metazoa</taxon>
        <taxon>Spiralia</taxon>
        <taxon>Lophotrochozoa</taxon>
        <taxon>Mollusca</taxon>
        <taxon>Cephalopoda</taxon>
        <taxon>Coleoidea</taxon>
        <taxon>Octopodiformes</taxon>
        <taxon>Octopoda</taxon>
        <taxon>Incirrata</taxon>
        <taxon>Octopodidae</taxon>
        <taxon>Octopus</taxon>
    </lineage>
</organism>
<sequence>MLPIASSNRRKLNKYKNSLRNNNNNNNTSYEIYNSPRTPNNTQHNTSSIDNITRIHSYTITVTKSQQNSNNHTSQNMQYALDNPIPQSNNNNNILTVNIPNSIINDSTTNSNITPHTITNNHNSIKYYTTEQKHTTKYCTCKNKRSCSLEGKCRRFNVIYKCTVTKTDNSHNM</sequence>
<accession>A0A0L8FJI7</accession>
<evidence type="ECO:0000313" key="2">
    <source>
        <dbReference type="EMBL" id="KOF64404.1"/>
    </source>
</evidence>
<protein>
    <submittedName>
        <fullName evidence="2">Uncharacterized protein</fullName>
    </submittedName>
</protein>
<feature type="non-terminal residue" evidence="2">
    <location>
        <position position="173"/>
    </location>
</feature>